<proteinExistence type="predicted"/>
<dbReference type="Pfam" id="PF03078">
    <property type="entry name" value="ATHILA"/>
    <property type="match status" value="1"/>
</dbReference>
<feature type="compositionally biased region" description="Basic and acidic residues" evidence="1">
    <location>
        <begin position="67"/>
        <end position="85"/>
    </location>
</feature>
<dbReference type="Proteomes" id="UP000467841">
    <property type="component" value="Unassembled WGS sequence"/>
</dbReference>
<feature type="region of interest" description="Disordered" evidence="1">
    <location>
        <begin position="1"/>
        <end position="44"/>
    </location>
</feature>
<name>A0A6D2I6W3_9BRAS</name>
<feature type="compositionally biased region" description="Basic and acidic residues" evidence="1">
    <location>
        <begin position="33"/>
        <end position="42"/>
    </location>
</feature>
<feature type="region of interest" description="Disordered" evidence="1">
    <location>
        <begin position="67"/>
        <end position="116"/>
    </location>
</feature>
<feature type="domain" description="Arabidopsis retrotransposon Orf1 C-terminal" evidence="2">
    <location>
        <begin position="160"/>
        <end position="260"/>
    </location>
</feature>
<accession>A0A6D2I6W3</accession>
<dbReference type="InterPro" id="IPR004312">
    <property type="entry name" value="ATHILA_Orf1_C"/>
</dbReference>
<sequence length="264" mass="30853">MVGLAQPMPKKVSRSQLDPQLDRARNQGNSTKDQSKMLRGEGSKLAFTRMEMIRGARRILKTQTKEDIEEVERVREERRTKRRNDPLSSESEAGEFEIGVNIPHEENDDSQVKKRVKRSIKRLRRVSMRAMRMCPWKRRSQEEEDELPICGVGPQEHALGQALLYHMESYKELTCEFLASMRYHMYEEEDRADLDQGLGWITFLAKGEKRMVTFRQLEILFGFNYGEGTKWNFKEKELQRVWATIADGVYSSSRSRQLRSGAQS</sequence>
<evidence type="ECO:0000256" key="1">
    <source>
        <dbReference type="SAM" id="MobiDB-lite"/>
    </source>
</evidence>
<organism evidence="3 4">
    <name type="scientific">Microthlaspi erraticum</name>
    <dbReference type="NCBI Taxonomy" id="1685480"/>
    <lineage>
        <taxon>Eukaryota</taxon>
        <taxon>Viridiplantae</taxon>
        <taxon>Streptophyta</taxon>
        <taxon>Embryophyta</taxon>
        <taxon>Tracheophyta</taxon>
        <taxon>Spermatophyta</taxon>
        <taxon>Magnoliopsida</taxon>
        <taxon>eudicotyledons</taxon>
        <taxon>Gunneridae</taxon>
        <taxon>Pentapetalae</taxon>
        <taxon>rosids</taxon>
        <taxon>malvids</taxon>
        <taxon>Brassicales</taxon>
        <taxon>Brassicaceae</taxon>
        <taxon>Coluteocarpeae</taxon>
        <taxon>Microthlaspi</taxon>
    </lineage>
</organism>
<dbReference type="AlphaFoldDB" id="A0A6D2I6W3"/>
<protein>
    <recommendedName>
        <fullName evidence="2">Arabidopsis retrotransposon Orf1 C-terminal domain-containing protein</fullName>
    </recommendedName>
</protein>
<dbReference type="OrthoDB" id="1750933at2759"/>
<comment type="caution">
    <text evidence="3">The sequence shown here is derived from an EMBL/GenBank/DDBJ whole genome shotgun (WGS) entry which is preliminary data.</text>
</comment>
<reference evidence="3" key="1">
    <citation type="submission" date="2020-01" db="EMBL/GenBank/DDBJ databases">
        <authorList>
            <person name="Mishra B."/>
        </authorList>
    </citation>
    <scope>NUCLEOTIDE SEQUENCE [LARGE SCALE GENOMIC DNA]</scope>
</reference>
<keyword evidence="4" id="KW-1185">Reference proteome</keyword>
<evidence type="ECO:0000259" key="2">
    <source>
        <dbReference type="Pfam" id="PF03078"/>
    </source>
</evidence>
<evidence type="ECO:0000313" key="3">
    <source>
        <dbReference type="EMBL" id="CAA7023852.1"/>
    </source>
</evidence>
<dbReference type="EMBL" id="CACVBM020000832">
    <property type="protein sequence ID" value="CAA7023852.1"/>
    <property type="molecule type" value="Genomic_DNA"/>
</dbReference>
<evidence type="ECO:0000313" key="4">
    <source>
        <dbReference type="Proteomes" id="UP000467841"/>
    </source>
</evidence>
<gene>
    <name evidence="3" type="ORF">MERR_LOCUS11087</name>
</gene>